<evidence type="ECO:0000313" key="1">
    <source>
        <dbReference type="EMBL" id="SUC11368.1"/>
    </source>
</evidence>
<dbReference type="InterPro" id="IPR011989">
    <property type="entry name" value="ARM-like"/>
</dbReference>
<name>A0A379EY76_9BACT</name>
<reference evidence="1 2" key="1">
    <citation type="submission" date="2018-06" db="EMBL/GenBank/DDBJ databases">
        <authorList>
            <consortium name="Pathogen Informatics"/>
            <person name="Doyle S."/>
        </authorList>
    </citation>
    <scope>NUCLEOTIDE SEQUENCE [LARGE SCALE GENOMIC DNA]</scope>
    <source>
        <strain evidence="1 2">NCTC13043</strain>
    </source>
</reference>
<dbReference type="RefSeq" id="WP_115082723.1">
    <property type="nucleotide sequence ID" value="NZ_UGTP01000001.1"/>
</dbReference>
<protein>
    <recommendedName>
        <fullName evidence="3">HEAT repeat</fullName>
    </recommendedName>
</protein>
<organism evidence="1 2">
    <name type="scientific">Prevotella pallens</name>
    <dbReference type="NCBI Taxonomy" id="60133"/>
    <lineage>
        <taxon>Bacteria</taxon>
        <taxon>Pseudomonadati</taxon>
        <taxon>Bacteroidota</taxon>
        <taxon>Bacteroidia</taxon>
        <taxon>Bacteroidales</taxon>
        <taxon>Prevotellaceae</taxon>
        <taxon>Prevotella</taxon>
    </lineage>
</organism>
<dbReference type="GeneID" id="78569954"/>
<dbReference type="Pfam" id="PF13646">
    <property type="entry name" value="HEAT_2"/>
    <property type="match status" value="1"/>
</dbReference>
<evidence type="ECO:0000313" key="2">
    <source>
        <dbReference type="Proteomes" id="UP000254235"/>
    </source>
</evidence>
<dbReference type="SUPFAM" id="SSF48371">
    <property type="entry name" value="ARM repeat"/>
    <property type="match status" value="1"/>
</dbReference>
<dbReference type="AlphaFoldDB" id="A0A379EY76"/>
<sequence>MNDNDVSSYYKEALATDSFTVHNNFLNMLLKDGSALGMERHYCYFKDSKNADLKRILGNGFLKRGKEGVLFLEEKLKTETDALAKSNLIHLIGLSYNKEYLPYILPYLDDADNEIRYKAIIACGWLGDAEAIKILKEHYVTEKDALLRGFIVSAMRQIFFRHKETKQQIVDFIYVKMPEETYNELLAIMIVVLQDLTKVKFGLKEDSYSGEISGDIAKAKDKVLKKIKK</sequence>
<dbReference type="OrthoDB" id="1078912at2"/>
<gene>
    <name evidence="1" type="ORF">NCTC13043_00212</name>
</gene>
<accession>A0A379EY76</accession>
<dbReference type="EMBL" id="UGTP01000001">
    <property type="protein sequence ID" value="SUC11368.1"/>
    <property type="molecule type" value="Genomic_DNA"/>
</dbReference>
<dbReference type="InterPro" id="IPR016024">
    <property type="entry name" value="ARM-type_fold"/>
</dbReference>
<dbReference type="Gene3D" id="1.25.10.10">
    <property type="entry name" value="Leucine-rich Repeat Variant"/>
    <property type="match status" value="1"/>
</dbReference>
<evidence type="ECO:0008006" key="3">
    <source>
        <dbReference type="Google" id="ProtNLM"/>
    </source>
</evidence>
<dbReference type="Proteomes" id="UP000254235">
    <property type="component" value="Unassembled WGS sequence"/>
</dbReference>
<proteinExistence type="predicted"/>